<dbReference type="SUPFAM" id="SSF52091">
    <property type="entry name" value="SpoIIaa-like"/>
    <property type="match status" value="1"/>
</dbReference>
<evidence type="ECO:0000313" key="1">
    <source>
        <dbReference type="EMBL" id="REF37045.1"/>
    </source>
</evidence>
<name>A0A3D9VD76_THECX</name>
<comment type="caution">
    <text evidence="1">The sequence shown here is derived from an EMBL/GenBank/DDBJ whole genome shotgun (WGS) entry which is preliminary data.</text>
</comment>
<organism evidence="1 2">
    <name type="scientific">Thermasporomyces composti</name>
    <dbReference type="NCBI Taxonomy" id="696763"/>
    <lineage>
        <taxon>Bacteria</taxon>
        <taxon>Bacillati</taxon>
        <taxon>Actinomycetota</taxon>
        <taxon>Actinomycetes</taxon>
        <taxon>Propionibacteriales</taxon>
        <taxon>Nocardioidaceae</taxon>
        <taxon>Thermasporomyces</taxon>
    </lineage>
</organism>
<dbReference type="Gene3D" id="3.30.750.24">
    <property type="entry name" value="STAS domain"/>
    <property type="match status" value="1"/>
</dbReference>
<proteinExistence type="predicted"/>
<accession>A0A3D9VD76</accession>
<sequence length="105" mass="11975">MRDVEVVDRGSHEIVVFLRGDIDDAMEHDLRAALREIALLEEINDLDRVVVDARDVTTMGRAGLCFLLNLERYGEGRFEVDLSALSRPALRALERSHWHHLPVEA</sequence>
<keyword evidence="2" id="KW-1185">Reference proteome</keyword>
<reference evidence="1 2" key="1">
    <citation type="submission" date="2018-08" db="EMBL/GenBank/DDBJ databases">
        <title>Sequencing the genomes of 1000 actinobacteria strains.</title>
        <authorList>
            <person name="Klenk H.-P."/>
        </authorList>
    </citation>
    <scope>NUCLEOTIDE SEQUENCE [LARGE SCALE GENOMIC DNA]</scope>
    <source>
        <strain evidence="1 2">DSM 22891</strain>
    </source>
</reference>
<evidence type="ECO:0008006" key="3">
    <source>
        <dbReference type="Google" id="ProtNLM"/>
    </source>
</evidence>
<dbReference type="InterPro" id="IPR036513">
    <property type="entry name" value="STAS_dom_sf"/>
</dbReference>
<dbReference type="RefSeq" id="WP_115850577.1">
    <property type="nucleotide sequence ID" value="NZ_QTUC01000001.1"/>
</dbReference>
<dbReference type="AlphaFoldDB" id="A0A3D9VD76"/>
<dbReference type="EMBL" id="QTUC01000001">
    <property type="protein sequence ID" value="REF37045.1"/>
    <property type="molecule type" value="Genomic_DNA"/>
</dbReference>
<dbReference type="Proteomes" id="UP000256485">
    <property type="component" value="Unassembled WGS sequence"/>
</dbReference>
<gene>
    <name evidence="1" type="ORF">DFJ64_2481</name>
</gene>
<evidence type="ECO:0000313" key="2">
    <source>
        <dbReference type="Proteomes" id="UP000256485"/>
    </source>
</evidence>
<protein>
    <recommendedName>
        <fullName evidence="3">Anti-anti-sigma factor</fullName>
    </recommendedName>
</protein>